<keyword evidence="1" id="KW-0472">Membrane</keyword>
<dbReference type="RefSeq" id="WP_126601494.1">
    <property type="nucleotide sequence ID" value="NZ_BIFQ01000002.1"/>
</dbReference>
<feature type="transmembrane region" description="Helical" evidence="1">
    <location>
        <begin position="138"/>
        <end position="160"/>
    </location>
</feature>
<dbReference type="GO" id="GO:0080120">
    <property type="term" value="P:CAAX-box protein maturation"/>
    <property type="evidence" value="ECO:0007669"/>
    <property type="project" value="UniProtKB-ARBA"/>
</dbReference>
<name>A0A401ZQM2_9CHLR</name>
<dbReference type="InterPro" id="IPR042150">
    <property type="entry name" value="MmRce1-like"/>
</dbReference>
<dbReference type="AlphaFoldDB" id="A0A401ZQM2"/>
<evidence type="ECO:0000313" key="3">
    <source>
        <dbReference type="EMBL" id="GCE09046.1"/>
    </source>
</evidence>
<feature type="transmembrane region" description="Helical" evidence="1">
    <location>
        <begin position="181"/>
        <end position="200"/>
    </location>
</feature>
<evidence type="ECO:0000256" key="1">
    <source>
        <dbReference type="SAM" id="Phobius"/>
    </source>
</evidence>
<dbReference type="GO" id="GO:0004175">
    <property type="term" value="F:endopeptidase activity"/>
    <property type="evidence" value="ECO:0007669"/>
    <property type="project" value="UniProtKB-ARBA"/>
</dbReference>
<dbReference type="PANTHER" id="PTHR35797:SF1">
    <property type="entry name" value="PROTEASE"/>
    <property type="match status" value="1"/>
</dbReference>
<evidence type="ECO:0000259" key="2">
    <source>
        <dbReference type="Pfam" id="PF02517"/>
    </source>
</evidence>
<organism evidence="3 4">
    <name type="scientific">Dictyobacter aurantiacus</name>
    <dbReference type="NCBI Taxonomy" id="1936993"/>
    <lineage>
        <taxon>Bacteria</taxon>
        <taxon>Bacillati</taxon>
        <taxon>Chloroflexota</taxon>
        <taxon>Ktedonobacteria</taxon>
        <taxon>Ktedonobacterales</taxon>
        <taxon>Dictyobacteraceae</taxon>
        <taxon>Dictyobacter</taxon>
    </lineage>
</organism>
<dbReference type="Proteomes" id="UP000287224">
    <property type="component" value="Unassembled WGS sequence"/>
</dbReference>
<reference evidence="4" key="1">
    <citation type="submission" date="2018-12" db="EMBL/GenBank/DDBJ databases">
        <title>Tengunoibacter tsumagoiensis gen. nov., sp. nov., Dictyobacter kobayashii sp. nov., D. alpinus sp. nov., and D. joshuensis sp. nov. and description of Dictyobacteraceae fam. nov. within the order Ktedonobacterales isolated from Tengu-no-mugimeshi.</title>
        <authorList>
            <person name="Wang C.M."/>
            <person name="Zheng Y."/>
            <person name="Sakai Y."/>
            <person name="Toyoda A."/>
            <person name="Minakuchi Y."/>
            <person name="Abe K."/>
            <person name="Yokota A."/>
            <person name="Yabe S."/>
        </authorList>
    </citation>
    <scope>NUCLEOTIDE SEQUENCE [LARGE SCALE GENOMIC DNA]</scope>
    <source>
        <strain evidence="4">S-27</strain>
    </source>
</reference>
<dbReference type="InterPro" id="IPR003675">
    <property type="entry name" value="Rce1/LyrA-like_dom"/>
</dbReference>
<sequence length="305" mass="33815">MLLPQKGRLSVEVSNADLSVKDENVPLKASARRGLLLFFLLLIVCSGLAAWFTLATQSVVSSFLLMWSPGCAALLTRWILHEGWRDISLRFGGRRTWSAIALALLTPLVVALLAYGLAWSTGLAHLIPFRPSPSLGFAINLFGANAAWPLTLLLIISFFSAEMINATGEELGWRGYMLTRLIDAGVPQPIIVSGLIWSLWHWPLIFLTAPVMGWPVVFSACVFLVTITSLGCLEARLRLQTGSIWPSVVLHAAWNSFIVEIFNSLNRDGDTSHWTGESGLLVAALMVVLAWLFLRGQWKWRRYVE</sequence>
<gene>
    <name evidence="3" type="ORF">KDAU_63750</name>
</gene>
<feature type="transmembrane region" description="Helical" evidence="1">
    <location>
        <begin position="35"/>
        <end position="54"/>
    </location>
</feature>
<comment type="caution">
    <text evidence="3">The sequence shown here is derived from an EMBL/GenBank/DDBJ whole genome shotgun (WGS) entry which is preliminary data.</text>
</comment>
<keyword evidence="1" id="KW-1133">Transmembrane helix</keyword>
<protein>
    <recommendedName>
        <fullName evidence="2">CAAX prenyl protease 2/Lysostaphin resistance protein A-like domain-containing protein</fullName>
    </recommendedName>
</protein>
<feature type="transmembrane region" description="Helical" evidence="1">
    <location>
        <begin position="244"/>
        <end position="262"/>
    </location>
</feature>
<feature type="domain" description="CAAX prenyl protease 2/Lysostaphin resistance protein A-like" evidence="2">
    <location>
        <begin position="154"/>
        <end position="256"/>
    </location>
</feature>
<feature type="transmembrane region" description="Helical" evidence="1">
    <location>
        <begin position="212"/>
        <end position="232"/>
    </location>
</feature>
<dbReference type="OrthoDB" id="9777755at2"/>
<feature type="transmembrane region" description="Helical" evidence="1">
    <location>
        <begin position="60"/>
        <end position="80"/>
    </location>
</feature>
<feature type="transmembrane region" description="Helical" evidence="1">
    <location>
        <begin position="274"/>
        <end position="294"/>
    </location>
</feature>
<dbReference type="EMBL" id="BIFQ01000002">
    <property type="protein sequence ID" value="GCE09046.1"/>
    <property type="molecule type" value="Genomic_DNA"/>
</dbReference>
<dbReference type="Pfam" id="PF02517">
    <property type="entry name" value="Rce1-like"/>
    <property type="match status" value="1"/>
</dbReference>
<accession>A0A401ZQM2</accession>
<dbReference type="PANTHER" id="PTHR35797">
    <property type="entry name" value="PROTEASE-RELATED"/>
    <property type="match status" value="1"/>
</dbReference>
<feature type="transmembrane region" description="Helical" evidence="1">
    <location>
        <begin position="100"/>
        <end position="118"/>
    </location>
</feature>
<keyword evidence="1" id="KW-0812">Transmembrane</keyword>
<evidence type="ECO:0000313" key="4">
    <source>
        <dbReference type="Proteomes" id="UP000287224"/>
    </source>
</evidence>
<keyword evidence="4" id="KW-1185">Reference proteome</keyword>
<proteinExistence type="predicted"/>